<reference evidence="7 8" key="1">
    <citation type="submission" date="2020-01" db="EMBL/GenBank/DDBJ databases">
        <authorList>
            <person name="Lee S.D."/>
        </authorList>
    </citation>
    <scope>NUCLEOTIDE SEQUENCE [LARGE SCALE GENOMIC DNA]</scope>
    <source>
        <strain evidence="7 8">Lac-M11</strain>
    </source>
</reference>
<evidence type="ECO:0000256" key="2">
    <source>
        <dbReference type="ARBA" id="ARBA00023239"/>
    </source>
</evidence>
<evidence type="ECO:0000313" key="8">
    <source>
        <dbReference type="Proteomes" id="UP000476696"/>
    </source>
</evidence>
<name>A0A6M2B518_9GAMM</name>
<dbReference type="EMBL" id="JAADJS010000002">
    <property type="protein sequence ID" value="NGX87574.1"/>
    <property type="molecule type" value="Genomic_DNA"/>
</dbReference>
<evidence type="ECO:0000256" key="4">
    <source>
        <dbReference type="PIRNR" id="PIRNR001365"/>
    </source>
</evidence>
<dbReference type="RefSeq" id="WP_152325096.1">
    <property type="nucleotide sequence ID" value="NZ_JAADJS010000002.1"/>
</dbReference>
<dbReference type="PRINTS" id="PR00146">
    <property type="entry name" value="DHPICSNTHASE"/>
</dbReference>
<dbReference type="Pfam" id="PF00701">
    <property type="entry name" value="DHDPS"/>
    <property type="match status" value="1"/>
</dbReference>
<dbReference type="SMART" id="SM01130">
    <property type="entry name" value="DHDPS"/>
    <property type="match status" value="1"/>
</dbReference>
<protein>
    <submittedName>
        <fullName evidence="7">Dihydrodipicolinate synthase family protein</fullName>
    </submittedName>
</protein>
<dbReference type="InterPro" id="IPR002220">
    <property type="entry name" value="DapA-like"/>
</dbReference>
<keyword evidence="3" id="KW-0704">Schiff base</keyword>
<organism evidence="7 8">
    <name type="scientific">Rahnella contaminans</name>
    <dbReference type="NCBI Taxonomy" id="2703882"/>
    <lineage>
        <taxon>Bacteria</taxon>
        <taxon>Pseudomonadati</taxon>
        <taxon>Pseudomonadota</taxon>
        <taxon>Gammaproteobacteria</taxon>
        <taxon>Enterobacterales</taxon>
        <taxon>Yersiniaceae</taxon>
        <taxon>Rahnella</taxon>
    </lineage>
</organism>
<reference evidence="7 8" key="2">
    <citation type="submission" date="2020-03" db="EMBL/GenBank/DDBJ databases">
        <title>Rahnella aceri sp. nov., isoated from traditional Jeju Makgeolli.</title>
        <authorList>
            <person name="Kim I.S."/>
            <person name="Jeon D."/>
        </authorList>
    </citation>
    <scope>NUCLEOTIDE SEQUENCE [LARGE SCALE GENOMIC DNA]</scope>
    <source>
        <strain evidence="7 8">Lac-M11</strain>
    </source>
</reference>
<dbReference type="InterPro" id="IPR013785">
    <property type="entry name" value="Aldolase_TIM"/>
</dbReference>
<dbReference type="PROSITE" id="PS00666">
    <property type="entry name" value="DHDPS_2"/>
    <property type="match status" value="1"/>
</dbReference>
<dbReference type="AlphaFoldDB" id="A0A6M2B518"/>
<evidence type="ECO:0000256" key="1">
    <source>
        <dbReference type="ARBA" id="ARBA00007592"/>
    </source>
</evidence>
<dbReference type="PANTHER" id="PTHR12128:SF66">
    <property type="entry name" value="4-HYDROXY-2-OXOGLUTARATE ALDOLASE, MITOCHONDRIAL"/>
    <property type="match status" value="1"/>
</dbReference>
<comment type="caution">
    <text evidence="7">The sequence shown here is derived from an EMBL/GenBank/DDBJ whole genome shotgun (WGS) entry which is preliminary data.</text>
</comment>
<keyword evidence="2 4" id="KW-0456">Lyase</keyword>
<evidence type="ECO:0000256" key="3">
    <source>
        <dbReference type="ARBA" id="ARBA00023270"/>
    </source>
</evidence>
<dbReference type="GO" id="GO:0044281">
    <property type="term" value="P:small molecule metabolic process"/>
    <property type="evidence" value="ECO:0007669"/>
    <property type="project" value="UniProtKB-ARBA"/>
</dbReference>
<dbReference type="GO" id="GO:0008840">
    <property type="term" value="F:4-hydroxy-tetrahydrodipicolinate synthase activity"/>
    <property type="evidence" value="ECO:0007669"/>
    <property type="project" value="TreeGrafter"/>
</dbReference>
<accession>A0A6M2B518</accession>
<dbReference type="PIRSF" id="PIRSF001365">
    <property type="entry name" value="DHDPS"/>
    <property type="match status" value="1"/>
</dbReference>
<dbReference type="SUPFAM" id="SSF51569">
    <property type="entry name" value="Aldolase"/>
    <property type="match status" value="1"/>
</dbReference>
<dbReference type="CDD" id="cd00408">
    <property type="entry name" value="DHDPS-like"/>
    <property type="match status" value="1"/>
</dbReference>
<sequence>MNNITGVYTAIVTPFSARGELDGDALRQQVKRQKQAGNNIFCNGTNGEFFMLSEQEKIQVTEICLEAAGDDTGVMSHVGEISTRDTIRLGKQIEKLGVRAVSVITPWFAALRPQELIAHFRAVADALTVPVYLYNIPARTGNTLTPDVVRVLADHPNIKGIKDSAGSYESLHGFHEVSQQFADFDVLTGPDSLIYRGFTEGSAGCISGIANIIPAQVNAVYHHLQENQPAAAEAVQADINKIRTDLYSIAFSPAVVKKAVNMLGFNVGESRYPVEFTQDDTQKILTVIKEFNLRG</sequence>
<evidence type="ECO:0000313" key="7">
    <source>
        <dbReference type="EMBL" id="NGX87574.1"/>
    </source>
</evidence>
<dbReference type="PANTHER" id="PTHR12128">
    <property type="entry name" value="DIHYDRODIPICOLINATE SYNTHASE"/>
    <property type="match status" value="1"/>
</dbReference>
<feature type="active site" description="Proton donor/acceptor" evidence="5">
    <location>
        <position position="134"/>
    </location>
</feature>
<dbReference type="Gene3D" id="3.20.20.70">
    <property type="entry name" value="Aldolase class I"/>
    <property type="match status" value="1"/>
</dbReference>
<comment type="similarity">
    <text evidence="1 4">Belongs to the DapA family.</text>
</comment>
<keyword evidence="8" id="KW-1185">Reference proteome</keyword>
<gene>
    <name evidence="7" type="ORF">GW579_10825</name>
</gene>
<proteinExistence type="inferred from homology"/>
<evidence type="ECO:0000256" key="5">
    <source>
        <dbReference type="PIRSR" id="PIRSR001365-1"/>
    </source>
</evidence>
<feature type="binding site" evidence="6">
    <location>
        <position position="206"/>
    </location>
    <ligand>
        <name>pyruvate</name>
        <dbReference type="ChEBI" id="CHEBI:15361"/>
    </ligand>
</feature>
<dbReference type="InterPro" id="IPR020625">
    <property type="entry name" value="Schiff_base-form_aldolases_AS"/>
</dbReference>
<dbReference type="Proteomes" id="UP000476696">
    <property type="component" value="Unassembled WGS sequence"/>
</dbReference>
<evidence type="ECO:0000256" key="6">
    <source>
        <dbReference type="PIRSR" id="PIRSR001365-2"/>
    </source>
</evidence>
<feature type="active site" description="Schiff-base intermediate with substrate" evidence="5">
    <location>
        <position position="162"/>
    </location>
</feature>